<dbReference type="AlphaFoldDB" id="A0A8G0L6W4"/>
<feature type="region of interest" description="Disordered" evidence="1">
    <location>
        <begin position="65"/>
        <end position="128"/>
    </location>
</feature>
<protein>
    <submittedName>
        <fullName evidence="2">Uncharacterized protein</fullName>
    </submittedName>
</protein>
<dbReference type="EMBL" id="CP075864">
    <property type="protein sequence ID" value="QYS94300.1"/>
    <property type="molecule type" value="Genomic_DNA"/>
</dbReference>
<feature type="compositionally biased region" description="Low complexity" evidence="1">
    <location>
        <begin position="1"/>
        <end position="26"/>
    </location>
</feature>
<reference evidence="2 3" key="1">
    <citation type="journal article" date="2021" name="BMC Genomics">
        <title>Telomere-to-telomere genome assembly of asparaginase-producing Trichoderma simmonsii.</title>
        <authorList>
            <person name="Chung D."/>
            <person name="Kwon Y.M."/>
            <person name="Yang Y."/>
        </authorList>
    </citation>
    <scope>NUCLEOTIDE SEQUENCE [LARGE SCALE GENOMIC DNA]</scope>
    <source>
        <strain evidence="2 3">GH-Sj1</strain>
    </source>
</reference>
<evidence type="ECO:0000256" key="1">
    <source>
        <dbReference type="SAM" id="MobiDB-lite"/>
    </source>
</evidence>
<feature type="compositionally biased region" description="Polar residues" evidence="1">
    <location>
        <begin position="27"/>
        <end position="42"/>
    </location>
</feature>
<evidence type="ECO:0000313" key="2">
    <source>
        <dbReference type="EMBL" id="QYS94300.1"/>
    </source>
</evidence>
<keyword evidence="3" id="KW-1185">Reference proteome</keyword>
<feature type="region of interest" description="Disordered" evidence="1">
    <location>
        <begin position="1"/>
        <end position="46"/>
    </location>
</feature>
<feature type="compositionally biased region" description="Low complexity" evidence="1">
    <location>
        <begin position="89"/>
        <end position="113"/>
    </location>
</feature>
<gene>
    <name evidence="2" type="ORF">H0G86_001641</name>
</gene>
<evidence type="ECO:0000313" key="3">
    <source>
        <dbReference type="Proteomes" id="UP000826661"/>
    </source>
</evidence>
<feature type="compositionally biased region" description="Pro residues" evidence="1">
    <location>
        <begin position="114"/>
        <end position="123"/>
    </location>
</feature>
<proteinExistence type="predicted"/>
<sequence length="153" mass="16386">MNMNTASTTTTSSNMLSVPSSTSSSSGIDINNPTRPAFNSQRTQDRLREGEGLYAMLFRSDSNKLQRGRKSVFKETGLDDDSASEVTDVSSLRSPVASPSPLSPSSSVSSQGPSPLPPFPCLKPGPLESCKTDHLRDKHFLKALLLRDLSGKG</sequence>
<dbReference type="Proteomes" id="UP000826661">
    <property type="component" value="Chromosome I"/>
</dbReference>
<accession>A0A8G0L6W4</accession>
<organism evidence="2 3">
    <name type="scientific">Trichoderma simmonsii</name>
    <dbReference type="NCBI Taxonomy" id="1491479"/>
    <lineage>
        <taxon>Eukaryota</taxon>
        <taxon>Fungi</taxon>
        <taxon>Dikarya</taxon>
        <taxon>Ascomycota</taxon>
        <taxon>Pezizomycotina</taxon>
        <taxon>Sordariomycetes</taxon>
        <taxon>Hypocreomycetidae</taxon>
        <taxon>Hypocreales</taxon>
        <taxon>Hypocreaceae</taxon>
        <taxon>Trichoderma</taxon>
    </lineage>
</organism>
<name>A0A8G0L6W4_9HYPO</name>